<evidence type="ECO:0000313" key="1">
    <source>
        <dbReference type="EMBL" id="MDR6868331.1"/>
    </source>
</evidence>
<dbReference type="Proteomes" id="UP001259347">
    <property type="component" value="Unassembled WGS sequence"/>
</dbReference>
<dbReference type="EMBL" id="JAVDUM010000013">
    <property type="protein sequence ID" value="MDR6868331.1"/>
    <property type="molecule type" value="Genomic_DNA"/>
</dbReference>
<gene>
    <name evidence="1" type="ORF">J2Y69_002945</name>
</gene>
<accession>A0ABU1SFF0</accession>
<sequence length="111" mass="11898">MNTAVYVDGARYVPGELRADHGASPTAAAVAKLIELGREALAEAIVRTLAITGARPEWDSETIEHVLEELQRSTRGALPSVGDTDYWTPVAVEALLADAHEAQAEMAEEEN</sequence>
<evidence type="ECO:0000313" key="2">
    <source>
        <dbReference type="Proteomes" id="UP001259347"/>
    </source>
</evidence>
<name>A0ABU1SFF0_9MICO</name>
<proteinExistence type="predicted"/>
<reference evidence="1 2" key="1">
    <citation type="submission" date="2023-07" db="EMBL/GenBank/DDBJ databases">
        <title>Sorghum-associated microbial communities from plants grown in Nebraska, USA.</title>
        <authorList>
            <person name="Schachtman D."/>
        </authorList>
    </citation>
    <scope>NUCLEOTIDE SEQUENCE [LARGE SCALE GENOMIC DNA]</scope>
    <source>
        <strain evidence="1 2">2980</strain>
    </source>
</reference>
<protein>
    <submittedName>
        <fullName evidence="1">Uncharacterized protein</fullName>
    </submittedName>
</protein>
<dbReference type="RefSeq" id="WP_310022026.1">
    <property type="nucleotide sequence ID" value="NZ_JAVDUM010000013.1"/>
</dbReference>
<keyword evidence="2" id="KW-1185">Reference proteome</keyword>
<organism evidence="1 2">
    <name type="scientific">Microbacterium resistens</name>
    <dbReference type="NCBI Taxonomy" id="156977"/>
    <lineage>
        <taxon>Bacteria</taxon>
        <taxon>Bacillati</taxon>
        <taxon>Actinomycetota</taxon>
        <taxon>Actinomycetes</taxon>
        <taxon>Micrococcales</taxon>
        <taxon>Microbacteriaceae</taxon>
        <taxon>Microbacterium</taxon>
    </lineage>
</organism>
<comment type="caution">
    <text evidence="1">The sequence shown here is derived from an EMBL/GenBank/DDBJ whole genome shotgun (WGS) entry which is preliminary data.</text>
</comment>